<evidence type="ECO:0000313" key="3">
    <source>
        <dbReference type="EMBL" id="KOF12383.1"/>
    </source>
</evidence>
<proteinExistence type="inferred from homology"/>
<comment type="similarity">
    <text evidence="1">Belongs to the universal stress protein A family.</text>
</comment>
<evidence type="ECO:0000259" key="2">
    <source>
        <dbReference type="Pfam" id="PF00582"/>
    </source>
</evidence>
<dbReference type="PATRIC" id="fig|106592.7.peg.6927"/>
<dbReference type="InterPro" id="IPR006015">
    <property type="entry name" value="Universal_stress_UspA"/>
</dbReference>
<dbReference type="CDD" id="cd00293">
    <property type="entry name" value="USP-like"/>
    <property type="match status" value="1"/>
</dbReference>
<dbReference type="Proteomes" id="UP000037425">
    <property type="component" value="Unassembled WGS sequence"/>
</dbReference>
<evidence type="ECO:0000313" key="4">
    <source>
        <dbReference type="Proteomes" id="UP000037425"/>
    </source>
</evidence>
<gene>
    <name evidence="3" type="ORF">AC244_34690</name>
</gene>
<protein>
    <submittedName>
        <fullName evidence="3">Universal stress protein</fullName>
    </submittedName>
</protein>
<sequence>MFSNILIPTDGSPLATLAVDAAITFAKEVGANITIFIVTEPFHLVSLDAEQLSNTRAQYEALSEVHAAETLRAARTRAEAAGVRCVTDQTSAHEVYLEIIRKAEDIGADLIIMASHGRGGVGALIIGSVAAKVLTHSTIPVLIYRK</sequence>
<dbReference type="OrthoDB" id="5564966at2"/>
<dbReference type="Gene3D" id="3.40.50.620">
    <property type="entry name" value="HUPs"/>
    <property type="match status" value="1"/>
</dbReference>
<dbReference type="EMBL" id="LGAP01000067">
    <property type="protein sequence ID" value="KOF12383.1"/>
    <property type="molecule type" value="Genomic_DNA"/>
</dbReference>
<dbReference type="InterPro" id="IPR006016">
    <property type="entry name" value="UspA"/>
</dbReference>
<dbReference type="InterPro" id="IPR014729">
    <property type="entry name" value="Rossmann-like_a/b/a_fold"/>
</dbReference>
<dbReference type="SUPFAM" id="SSF52402">
    <property type="entry name" value="Adenine nucleotide alpha hydrolases-like"/>
    <property type="match status" value="1"/>
</dbReference>
<organism evidence="3 4">
    <name type="scientific">Ensifer adhaerens</name>
    <name type="common">Sinorhizobium morelense</name>
    <dbReference type="NCBI Taxonomy" id="106592"/>
    <lineage>
        <taxon>Bacteria</taxon>
        <taxon>Pseudomonadati</taxon>
        <taxon>Pseudomonadota</taxon>
        <taxon>Alphaproteobacteria</taxon>
        <taxon>Hyphomicrobiales</taxon>
        <taxon>Rhizobiaceae</taxon>
        <taxon>Sinorhizobium/Ensifer group</taxon>
        <taxon>Ensifer</taxon>
    </lineage>
</organism>
<dbReference type="PANTHER" id="PTHR46268">
    <property type="entry name" value="STRESS RESPONSE PROTEIN NHAX"/>
    <property type="match status" value="1"/>
</dbReference>
<dbReference type="PRINTS" id="PR01438">
    <property type="entry name" value="UNVRSLSTRESS"/>
</dbReference>
<comment type="caution">
    <text evidence="3">The sequence shown here is derived from an EMBL/GenBank/DDBJ whole genome shotgun (WGS) entry which is preliminary data.</text>
</comment>
<dbReference type="PANTHER" id="PTHR46268:SF6">
    <property type="entry name" value="UNIVERSAL STRESS PROTEIN UP12"/>
    <property type="match status" value="1"/>
</dbReference>
<dbReference type="AlphaFoldDB" id="A0A0L8BCM6"/>
<evidence type="ECO:0000256" key="1">
    <source>
        <dbReference type="ARBA" id="ARBA00008791"/>
    </source>
</evidence>
<dbReference type="Pfam" id="PF00582">
    <property type="entry name" value="Usp"/>
    <property type="match status" value="1"/>
</dbReference>
<dbReference type="RefSeq" id="WP_053253340.1">
    <property type="nucleotide sequence ID" value="NZ_LGAP01000067.1"/>
</dbReference>
<name>A0A0L8BCM6_ENSAD</name>
<reference evidence="4" key="1">
    <citation type="submission" date="2015-07" db="EMBL/GenBank/DDBJ databases">
        <title>Whole genome sequence of an Ensifer adhaerens strain isolated from a cave pool in the Wind Cave National Park.</title>
        <authorList>
            <person name="Eng W.W.H."/>
            <person name="Gan H.M."/>
            <person name="Barton H.A."/>
            <person name="Savka M.A."/>
        </authorList>
    </citation>
    <scope>NUCLEOTIDE SEQUENCE [LARGE SCALE GENOMIC DNA]</scope>
    <source>
        <strain evidence="4">SD006</strain>
    </source>
</reference>
<accession>A0A0L8BCM6</accession>
<feature type="domain" description="UspA" evidence="2">
    <location>
        <begin position="1"/>
        <end position="145"/>
    </location>
</feature>